<feature type="non-terminal residue" evidence="1">
    <location>
        <position position="1"/>
    </location>
</feature>
<reference evidence="2" key="1">
    <citation type="journal article" date="2017" name="Genome Biol.">
        <title>Comparative genomics reveals high biological diversity and specific adaptations in the industrially and medically important fungal genus Aspergillus.</title>
        <authorList>
            <person name="de Vries R.P."/>
            <person name="Riley R."/>
            <person name="Wiebenga A."/>
            <person name="Aguilar-Osorio G."/>
            <person name="Amillis S."/>
            <person name="Uchima C.A."/>
            <person name="Anderluh G."/>
            <person name="Asadollahi M."/>
            <person name="Askin M."/>
            <person name="Barry K."/>
            <person name="Battaglia E."/>
            <person name="Bayram O."/>
            <person name="Benocci T."/>
            <person name="Braus-Stromeyer S.A."/>
            <person name="Caldana C."/>
            <person name="Canovas D."/>
            <person name="Cerqueira G.C."/>
            <person name="Chen F."/>
            <person name="Chen W."/>
            <person name="Choi C."/>
            <person name="Clum A."/>
            <person name="Dos Santos R.A."/>
            <person name="Damasio A.R."/>
            <person name="Diallinas G."/>
            <person name="Emri T."/>
            <person name="Fekete E."/>
            <person name="Flipphi M."/>
            <person name="Freyberg S."/>
            <person name="Gallo A."/>
            <person name="Gournas C."/>
            <person name="Habgood R."/>
            <person name="Hainaut M."/>
            <person name="Harispe M.L."/>
            <person name="Henrissat B."/>
            <person name="Hilden K.S."/>
            <person name="Hope R."/>
            <person name="Hossain A."/>
            <person name="Karabika E."/>
            <person name="Karaffa L."/>
            <person name="Karanyi Z."/>
            <person name="Krasevec N."/>
            <person name="Kuo A."/>
            <person name="Kusch H."/>
            <person name="LaButti K."/>
            <person name="Lagendijk E.L."/>
            <person name="Lapidus A."/>
            <person name="Levasseur A."/>
            <person name="Lindquist E."/>
            <person name="Lipzen A."/>
            <person name="Logrieco A.F."/>
            <person name="MacCabe A."/>
            <person name="Maekelae M.R."/>
            <person name="Malavazi I."/>
            <person name="Melin P."/>
            <person name="Meyer V."/>
            <person name="Mielnichuk N."/>
            <person name="Miskei M."/>
            <person name="Molnar A.P."/>
            <person name="Mule G."/>
            <person name="Ngan C.Y."/>
            <person name="Orejas M."/>
            <person name="Orosz E."/>
            <person name="Ouedraogo J.P."/>
            <person name="Overkamp K.M."/>
            <person name="Park H.-S."/>
            <person name="Perrone G."/>
            <person name="Piumi F."/>
            <person name="Punt P.J."/>
            <person name="Ram A.F."/>
            <person name="Ramon A."/>
            <person name="Rauscher S."/>
            <person name="Record E."/>
            <person name="Riano-Pachon D.M."/>
            <person name="Robert V."/>
            <person name="Roehrig J."/>
            <person name="Ruller R."/>
            <person name="Salamov A."/>
            <person name="Salih N.S."/>
            <person name="Samson R.A."/>
            <person name="Sandor E."/>
            <person name="Sanguinetti M."/>
            <person name="Schuetze T."/>
            <person name="Sepcic K."/>
            <person name="Shelest E."/>
            <person name="Sherlock G."/>
            <person name="Sophianopoulou V."/>
            <person name="Squina F.M."/>
            <person name="Sun H."/>
            <person name="Susca A."/>
            <person name="Todd R.B."/>
            <person name="Tsang A."/>
            <person name="Unkles S.E."/>
            <person name="van de Wiele N."/>
            <person name="van Rossen-Uffink D."/>
            <person name="Oliveira J.V."/>
            <person name="Vesth T.C."/>
            <person name="Visser J."/>
            <person name="Yu J.-H."/>
            <person name="Zhou M."/>
            <person name="Andersen M.R."/>
            <person name="Archer D.B."/>
            <person name="Baker S.E."/>
            <person name="Benoit I."/>
            <person name="Brakhage A.A."/>
            <person name="Braus G.H."/>
            <person name="Fischer R."/>
            <person name="Frisvad J.C."/>
            <person name="Goldman G.H."/>
            <person name="Houbraken J."/>
            <person name="Oakley B."/>
            <person name="Pocsi I."/>
            <person name="Scazzocchio C."/>
            <person name="Seiboth B."/>
            <person name="vanKuyk P.A."/>
            <person name="Wortman J."/>
            <person name="Dyer P.S."/>
            <person name="Grigoriev I.V."/>
        </authorList>
    </citation>
    <scope>NUCLEOTIDE SEQUENCE [LARGE SCALE GENOMIC DNA]</scope>
    <source>
        <strain evidence="2">CBS 134.48</strain>
    </source>
</reference>
<evidence type="ECO:0000313" key="2">
    <source>
        <dbReference type="Proteomes" id="UP000184304"/>
    </source>
</evidence>
<evidence type="ECO:0000313" key="1">
    <source>
        <dbReference type="EMBL" id="OJI90029.1"/>
    </source>
</evidence>
<name>A0A1L9NLC4_ASPTC</name>
<dbReference type="AlphaFoldDB" id="A0A1L9NLC4"/>
<keyword evidence="2" id="KW-1185">Reference proteome</keyword>
<accession>A0A1L9NLC4</accession>
<organism evidence="1 2">
    <name type="scientific">Aspergillus tubingensis (strain CBS 134.48)</name>
    <dbReference type="NCBI Taxonomy" id="767770"/>
    <lineage>
        <taxon>Eukaryota</taxon>
        <taxon>Fungi</taxon>
        <taxon>Dikarya</taxon>
        <taxon>Ascomycota</taxon>
        <taxon>Pezizomycotina</taxon>
        <taxon>Eurotiomycetes</taxon>
        <taxon>Eurotiomycetidae</taxon>
        <taxon>Eurotiales</taxon>
        <taxon>Aspergillaceae</taxon>
        <taxon>Aspergillus</taxon>
        <taxon>Aspergillus subgen. Circumdati</taxon>
    </lineage>
</organism>
<protein>
    <submittedName>
        <fullName evidence="1">Uncharacterized protein</fullName>
    </submittedName>
</protein>
<sequence>KAKLNIHLNLTSGGRVGTPIPAFFEHGQGRDLTDKWANGTLVDWLISDALIAKLSDRLLFSVQSTSI</sequence>
<dbReference type="Proteomes" id="UP000184304">
    <property type="component" value="Unassembled WGS sequence"/>
</dbReference>
<gene>
    <name evidence="1" type="ORF">ASPTUDRAFT_112379</name>
</gene>
<dbReference type="VEuPathDB" id="FungiDB:ASPTUDRAFT_112379"/>
<dbReference type="EMBL" id="KV878176">
    <property type="protein sequence ID" value="OJI90029.1"/>
    <property type="molecule type" value="Genomic_DNA"/>
</dbReference>
<proteinExistence type="predicted"/>